<dbReference type="InterPro" id="IPR003488">
    <property type="entry name" value="DprA"/>
</dbReference>
<dbReference type="NCBIfam" id="TIGR00732">
    <property type="entry name" value="dprA"/>
    <property type="match status" value="1"/>
</dbReference>
<evidence type="ECO:0000313" key="4">
    <source>
        <dbReference type="EMBL" id="OGD66861.1"/>
    </source>
</evidence>
<reference evidence="4 5" key="1">
    <citation type="journal article" date="2016" name="Nat. Commun.">
        <title>Thousands of microbial genomes shed light on interconnected biogeochemical processes in an aquifer system.</title>
        <authorList>
            <person name="Anantharaman K."/>
            <person name="Brown C.T."/>
            <person name="Hug L.A."/>
            <person name="Sharon I."/>
            <person name="Castelle C.J."/>
            <person name="Probst A.J."/>
            <person name="Thomas B.C."/>
            <person name="Singh A."/>
            <person name="Wilkins M.J."/>
            <person name="Karaoz U."/>
            <person name="Brodie E.L."/>
            <person name="Williams K.H."/>
            <person name="Hubbard S.S."/>
            <person name="Banfield J.F."/>
        </authorList>
    </citation>
    <scope>NUCLEOTIDE SEQUENCE [LARGE SCALE GENOMIC DNA]</scope>
</reference>
<dbReference type="Pfam" id="PF17782">
    <property type="entry name" value="WHD_DprA"/>
    <property type="match status" value="1"/>
</dbReference>
<dbReference type="EMBL" id="MEZV01000025">
    <property type="protein sequence ID" value="OGD66861.1"/>
    <property type="molecule type" value="Genomic_DNA"/>
</dbReference>
<dbReference type="STRING" id="1797469.A3F08_03260"/>
<dbReference type="GO" id="GO:0009294">
    <property type="term" value="P:DNA-mediated transformation"/>
    <property type="evidence" value="ECO:0007669"/>
    <property type="project" value="InterPro"/>
</dbReference>
<dbReference type="Gene3D" id="1.10.10.10">
    <property type="entry name" value="Winged helix-like DNA-binding domain superfamily/Winged helix DNA-binding domain"/>
    <property type="match status" value="1"/>
</dbReference>
<dbReference type="PANTHER" id="PTHR43022">
    <property type="entry name" value="PROTEIN SMF"/>
    <property type="match status" value="1"/>
</dbReference>
<comment type="caution">
    <text evidence="4">The sequence shown here is derived from an EMBL/GenBank/DDBJ whole genome shotgun (WGS) entry which is preliminary data.</text>
</comment>
<dbReference type="SUPFAM" id="SSF102405">
    <property type="entry name" value="MCP/YpsA-like"/>
    <property type="match status" value="1"/>
</dbReference>
<dbReference type="PANTHER" id="PTHR43022:SF1">
    <property type="entry name" value="PROTEIN SMF"/>
    <property type="match status" value="1"/>
</dbReference>
<comment type="similarity">
    <text evidence="1">Belongs to the DprA/Smf family.</text>
</comment>
<organism evidence="4 5">
    <name type="scientific">Candidatus Berkelbacteria bacterium RIFCSPHIGHO2_12_FULL_36_9</name>
    <dbReference type="NCBI Taxonomy" id="1797469"/>
    <lineage>
        <taxon>Bacteria</taxon>
        <taxon>Candidatus Berkelbacteria</taxon>
    </lineage>
</organism>
<feature type="domain" description="Smf/DprA SLOG" evidence="2">
    <location>
        <begin position="78"/>
        <end position="287"/>
    </location>
</feature>
<accession>A0A1F5EHJ1</accession>
<name>A0A1F5EHJ1_9BACT</name>
<dbReference type="InterPro" id="IPR036388">
    <property type="entry name" value="WH-like_DNA-bd_sf"/>
</dbReference>
<evidence type="ECO:0000259" key="2">
    <source>
        <dbReference type="Pfam" id="PF02481"/>
    </source>
</evidence>
<proteinExistence type="inferred from homology"/>
<dbReference type="AlphaFoldDB" id="A0A1F5EHJ1"/>
<dbReference type="Gene3D" id="3.40.50.450">
    <property type="match status" value="1"/>
</dbReference>
<protein>
    <submittedName>
        <fullName evidence="4">DNA protecting protein DprA</fullName>
    </submittedName>
</protein>
<dbReference type="Proteomes" id="UP000176451">
    <property type="component" value="Unassembled WGS sequence"/>
</dbReference>
<dbReference type="InterPro" id="IPR041614">
    <property type="entry name" value="DprA_WH"/>
</dbReference>
<evidence type="ECO:0000313" key="5">
    <source>
        <dbReference type="Proteomes" id="UP000176451"/>
    </source>
</evidence>
<feature type="domain" description="DprA winged helix" evidence="3">
    <location>
        <begin position="296"/>
        <end position="354"/>
    </location>
</feature>
<dbReference type="Pfam" id="PF02481">
    <property type="entry name" value="DNA_processg_A"/>
    <property type="match status" value="1"/>
</dbReference>
<evidence type="ECO:0000256" key="1">
    <source>
        <dbReference type="ARBA" id="ARBA00006525"/>
    </source>
</evidence>
<gene>
    <name evidence="4" type="ORF">A3F08_03260</name>
</gene>
<dbReference type="InterPro" id="IPR057666">
    <property type="entry name" value="DrpA_SLOG"/>
</dbReference>
<evidence type="ECO:0000259" key="3">
    <source>
        <dbReference type="Pfam" id="PF17782"/>
    </source>
</evidence>
<sequence>MSNDLKYWVALSTNLSIGARTFQKLYSRFESMEAVFKASDKDFQKNKIEAKIVEYVREARLKNPDDEMKKLNLLGIKAITIKDKNYPRVLKELPDAPALLYLKGELKSEDEVAVSVVGARLFTPYGAQVVDKIIPTLCENKVTIISGLALGIDALAHRACLKASGRTIAVLGNGLDHIYPEMNKSLADQIIKSGGVLISEFPIGTPSFKYNFPFRNRIIAGMALGTLVVEAALESGSLITARCALEYNREVFAVPGNIFNEKSVGPNNLIKMGAKPVDSAEDILNELNIESAQNQQKAREISADTKEEAIILGILKKGAIDIDKLIELSKIDVVKINQTIIMMEMKGKIRNLGGCQYVINK</sequence>